<dbReference type="RefSeq" id="WP_125207350.1">
    <property type="nucleotide sequence ID" value="NZ_PQNK01000018.1"/>
</dbReference>
<dbReference type="Gene3D" id="3.30.420.10">
    <property type="entry name" value="Ribonuclease H-like superfamily/Ribonuclease H"/>
    <property type="match status" value="1"/>
</dbReference>
<sequence>MGRTRIPFDDDAEVYFVGVSAVVTDLESWQMLELGMVAFDRGFGEISSFESIIVPADLDDVAEGAHPELMSDWQQSGLWDELVRVTNLGTADKWTAGEVEARACRWFDRVVGKGWTVPMVGSSVHLARQTLAAKMPRLYERFDFRSIDARSFLLVAEQCYQMPVNLPRMQPGVVPRTCDEVRDDVEVIGASLGAVVLAHAEDIYPVGGGIGDVAVRSATNPEGGR</sequence>
<proteinExistence type="predicted"/>
<accession>A0A3R8RCY8</accession>
<dbReference type="SUPFAM" id="SSF53098">
    <property type="entry name" value="Ribonuclease H-like"/>
    <property type="match status" value="1"/>
</dbReference>
<dbReference type="InterPro" id="IPR012337">
    <property type="entry name" value="RNaseH-like_sf"/>
</dbReference>
<name>A0A3R8RCY8_9CORY</name>
<dbReference type="GO" id="GO:0003676">
    <property type="term" value="F:nucleic acid binding"/>
    <property type="evidence" value="ECO:0007669"/>
    <property type="project" value="InterPro"/>
</dbReference>
<dbReference type="AlphaFoldDB" id="A0A3R8RCY8"/>
<comment type="caution">
    <text evidence="1">The sequence shown here is derived from an EMBL/GenBank/DDBJ whole genome shotgun (WGS) entry which is preliminary data.</text>
</comment>
<gene>
    <name evidence="1" type="ORF">CXF48_09665</name>
</gene>
<protein>
    <submittedName>
        <fullName evidence="1">Uncharacterized protein</fullName>
    </submittedName>
</protein>
<dbReference type="InterPro" id="IPR036397">
    <property type="entry name" value="RNaseH_sf"/>
</dbReference>
<evidence type="ECO:0000313" key="1">
    <source>
        <dbReference type="EMBL" id="RRO85710.1"/>
    </source>
</evidence>
<evidence type="ECO:0000313" key="2">
    <source>
        <dbReference type="Proteomes" id="UP000276526"/>
    </source>
</evidence>
<organism evidence="1 2">
    <name type="scientific">Corynebacterium bovis</name>
    <dbReference type="NCBI Taxonomy" id="36808"/>
    <lineage>
        <taxon>Bacteria</taxon>
        <taxon>Bacillati</taxon>
        <taxon>Actinomycetota</taxon>
        <taxon>Actinomycetes</taxon>
        <taxon>Mycobacteriales</taxon>
        <taxon>Corynebacteriaceae</taxon>
        <taxon>Corynebacterium</taxon>
    </lineage>
</organism>
<dbReference type="Proteomes" id="UP000276526">
    <property type="component" value="Unassembled WGS sequence"/>
</dbReference>
<dbReference type="EMBL" id="PQNK01000018">
    <property type="protein sequence ID" value="RRO85710.1"/>
    <property type="molecule type" value="Genomic_DNA"/>
</dbReference>
<reference evidence="1 2" key="1">
    <citation type="submission" date="2018-01" db="EMBL/GenBank/DDBJ databases">
        <title>Twenty Corynebacterium bovis Genomes.</title>
        <authorList>
            <person name="Gulvik C.A."/>
        </authorList>
    </citation>
    <scope>NUCLEOTIDE SEQUENCE [LARGE SCALE GENOMIC DNA]</scope>
    <source>
        <strain evidence="1 2">F6900</strain>
    </source>
</reference>